<accession>A0ABP4RX84</accession>
<reference evidence="2" key="1">
    <citation type="journal article" date="2019" name="Int. J. Syst. Evol. Microbiol.">
        <title>The Global Catalogue of Microorganisms (GCM) 10K type strain sequencing project: providing services to taxonomists for standard genome sequencing and annotation.</title>
        <authorList>
            <consortium name="The Broad Institute Genomics Platform"/>
            <consortium name="The Broad Institute Genome Sequencing Center for Infectious Disease"/>
            <person name="Wu L."/>
            <person name="Ma J."/>
        </authorList>
    </citation>
    <scope>NUCLEOTIDE SEQUENCE [LARGE SCALE GENOMIC DNA]</scope>
    <source>
        <strain evidence="2">JCM 14718</strain>
    </source>
</reference>
<evidence type="ECO:0000313" key="1">
    <source>
        <dbReference type="EMBL" id="GAA1660508.1"/>
    </source>
</evidence>
<evidence type="ECO:0000313" key="2">
    <source>
        <dbReference type="Proteomes" id="UP001500618"/>
    </source>
</evidence>
<name>A0ABP4RX84_9ACTN</name>
<proteinExistence type="predicted"/>
<keyword evidence="2" id="KW-1185">Reference proteome</keyword>
<protein>
    <submittedName>
        <fullName evidence="1">Baseplate assembly protein</fullName>
    </submittedName>
</protein>
<dbReference type="Proteomes" id="UP001500618">
    <property type="component" value="Unassembled WGS sequence"/>
</dbReference>
<sequence>MALPTPNLDDRRFQDLVDEAKRMVQQRCPEWTDHNVSDPGVTLIETFAFMVDQLLYRLNRVPDLHYLKFLDLIGVQPFPPTAAVGDVTFWLSAAQENPIRVPVGTQVSSVRTEIEDSVVFTVTKKLDIVPSSLVRLALAAPGNTPVDRTDELADSGSIPVFSPVPQVGDTVMFGLSNAVPSCAVLIRVEAQAEGVGVDPRDPPWIWEAWNGQGWTVCEIDWDTTGGFNKPGDIVLHVPSTHTPSVVGRARAGWLRCRVLEAEEGQRFYSKPPKLFSASVSTIGGTAAAAHADIIVNEVLGESNGTSGQRFTFGRQPLVAPEGPMTAEVSGPEGWQEWVQVTSFAESKATDRHFTLDPVGGELMFGPAIRQPDGGMVHYGAVPPKSSVIRVPEYRTGGGRDGNVARGMLQVQREPIPFVSSVINRRPAIGGVDAESVEDAAIRGPLLLRTKDRAVTAEDYEALAIEAAPDAARIRCVPVEEAGTAVRVLVVPAVGDTTDLRFADLKPSNELLTRIGAHLSGRRCVGARVAVEPPFYQGVTVVAQLTATTRASADALRARAIRTLDTYFNPITGGADGRGWPFGRPVQAGEVFAVLQRLRGVELVEGVQLFAADPVTGDRGDPQQRIDLAANGLVFSYRHQIRVR</sequence>
<dbReference type="InterPro" id="IPR011749">
    <property type="entry name" value="CHP02243"/>
</dbReference>
<dbReference type="RefSeq" id="WP_344307119.1">
    <property type="nucleotide sequence ID" value="NZ_BAAANY010000002.1"/>
</dbReference>
<dbReference type="EMBL" id="BAAANY010000002">
    <property type="protein sequence ID" value="GAA1660508.1"/>
    <property type="molecule type" value="Genomic_DNA"/>
</dbReference>
<dbReference type="NCBIfam" id="TIGR02243">
    <property type="entry name" value="putative baseplate assembly protein"/>
    <property type="match status" value="1"/>
</dbReference>
<comment type="caution">
    <text evidence="1">The sequence shown here is derived from an EMBL/GenBank/DDBJ whole genome shotgun (WGS) entry which is preliminary data.</text>
</comment>
<gene>
    <name evidence="1" type="ORF">GCM10009765_07490</name>
</gene>
<organism evidence="1 2">
    <name type="scientific">Fodinicola feengrottensis</name>
    <dbReference type="NCBI Taxonomy" id="435914"/>
    <lineage>
        <taxon>Bacteria</taxon>
        <taxon>Bacillati</taxon>
        <taxon>Actinomycetota</taxon>
        <taxon>Actinomycetes</taxon>
        <taxon>Mycobacteriales</taxon>
        <taxon>Fodinicola</taxon>
    </lineage>
</organism>